<organism evidence="2 3">
    <name type="scientific">Ilyodon furcidens</name>
    <name type="common">goldbreast splitfin</name>
    <dbReference type="NCBI Taxonomy" id="33524"/>
    <lineage>
        <taxon>Eukaryota</taxon>
        <taxon>Metazoa</taxon>
        <taxon>Chordata</taxon>
        <taxon>Craniata</taxon>
        <taxon>Vertebrata</taxon>
        <taxon>Euteleostomi</taxon>
        <taxon>Actinopterygii</taxon>
        <taxon>Neopterygii</taxon>
        <taxon>Teleostei</taxon>
        <taxon>Neoteleostei</taxon>
        <taxon>Acanthomorphata</taxon>
        <taxon>Ovalentaria</taxon>
        <taxon>Atherinomorphae</taxon>
        <taxon>Cyprinodontiformes</taxon>
        <taxon>Goodeidae</taxon>
        <taxon>Ilyodon</taxon>
    </lineage>
</organism>
<keyword evidence="3" id="KW-1185">Reference proteome</keyword>
<evidence type="ECO:0000313" key="3">
    <source>
        <dbReference type="Proteomes" id="UP001482620"/>
    </source>
</evidence>
<proteinExistence type="predicted"/>
<reference evidence="2 3" key="1">
    <citation type="submission" date="2021-06" db="EMBL/GenBank/DDBJ databases">
        <authorList>
            <person name="Palmer J.M."/>
        </authorList>
    </citation>
    <scope>NUCLEOTIDE SEQUENCE [LARGE SCALE GENOMIC DNA]</scope>
    <source>
        <strain evidence="3">if_2019</strain>
        <tissue evidence="2">Muscle</tissue>
    </source>
</reference>
<dbReference type="EMBL" id="JAHRIQ010012395">
    <property type="protein sequence ID" value="MEQ2224768.1"/>
    <property type="molecule type" value="Genomic_DNA"/>
</dbReference>
<protein>
    <submittedName>
        <fullName evidence="2">Uncharacterized protein</fullName>
    </submittedName>
</protein>
<dbReference type="Proteomes" id="UP001482620">
    <property type="component" value="Unassembled WGS sequence"/>
</dbReference>
<sequence length="123" mass="13416">MYPSHICTPHTTSSHHHRHHHRQLILRTVAAIDSVYQAFLKRLESVKPTPGLSRSKQLADHQRQAGYLSVPSYRSSSGMSSRTSSGLTSPRPVGSRASLTNTDSSSTPVPGLSKLGASRPTWC</sequence>
<comment type="caution">
    <text evidence="2">The sequence shown here is derived from an EMBL/GenBank/DDBJ whole genome shotgun (WGS) entry which is preliminary data.</text>
</comment>
<feature type="region of interest" description="Disordered" evidence="1">
    <location>
        <begin position="46"/>
        <end position="123"/>
    </location>
</feature>
<evidence type="ECO:0000313" key="2">
    <source>
        <dbReference type="EMBL" id="MEQ2224768.1"/>
    </source>
</evidence>
<evidence type="ECO:0000256" key="1">
    <source>
        <dbReference type="SAM" id="MobiDB-lite"/>
    </source>
</evidence>
<name>A0ABV0SZ06_9TELE</name>
<feature type="region of interest" description="Disordered" evidence="1">
    <location>
        <begin position="1"/>
        <end position="20"/>
    </location>
</feature>
<feature type="compositionally biased region" description="Low complexity" evidence="1">
    <location>
        <begin position="69"/>
        <end position="92"/>
    </location>
</feature>
<accession>A0ABV0SZ06</accession>
<gene>
    <name evidence="2" type="ORF">ILYODFUR_010925</name>
</gene>
<feature type="compositionally biased region" description="Polar residues" evidence="1">
    <location>
        <begin position="97"/>
        <end position="108"/>
    </location>
</feature>